<evidence type="ECO:0000313" key="2">
    <source>
        <dbReference type="EMBL" id="KAF0895100.1"/>
    </source>
</evidence>
<dbReference type="EMBL" id="SPHZ02000010">
    <property type="protein sequence ID" value="KAF0895100.1"/>
    <property type="molecule type" value="Genomic_DNA"/>
</dbReference>
<organism evidence="2 3">
    <name type="scientific">Oryza meyeriana var. granulata</name>
    <dbReference type="NCBI Taxonomy" id="110450"/>
    <lineage>
        <taxon>Eukaryota</taxon>
        <taxon>Viridiplantae</taxon>
        <taxon>Streptophyta</taxon>
        <taxon>Embryophyta</taxon>
        <taxon>Tracheophyta</taxon>
        <taxon>Spermatophyta</taxon>
        <taxon>Magnoliopsida</taxon>
        <taxon>Liliopsida</taxon>
        <taxon>Poales</taxon>
        <taxon>Poaceae</taxon>
        <taxon>BOP clade</taxon>
        <taxon>Oryzoideae</taxon>
        <taxon>Oryzeae</taxon>
        <taxon>Oryzinae</taxon>
        <taxon>Oryza</taxon>
        <taxon>Oryza meyeriana</taxon>
    </lineage>
</organism>
<comment type="caution">
    <text evidence="2">The sequence shown here is derived from an EMBL/GenBank/DDBJ whole genome shotgun (WGS) entry which is preliminary data.</text>
</comment>
<feature type="compositionally biased region" description="Gly residues" evidence="1">
    <location>
        <begin position="8"/>
        <end position="17"/>
    </location>
</feature>
<dbReference type="Proteomes" id="UP000479710">
    <property type="component" value="Unassembled WGS sequence"/>
</dbReference>
<name>A0A6G1C4J3_9ORYZ</name>
<keyword evidence="3" id="KW-1185">Reference proteome</keyword>
<reference evidence="2 3" key="1">
    <citation type="submission" date="2019-11" db="EMBL/GenBank/DDBJ databases">
        <title>Whole genome sequence of Oryza granulata.</title>
        <authorList>
            <person name="Li W."/>
        </authorList>
    </citation>
    <scope>NUCLEOTIDE SEQUENCE [LARGE SCALE GENOMIC DNA]</scope>
    <source>
        <strain evidence="3">cv. Menghai</strain>
        <tissue evidence="2">Leaf</tissue>
    </source>
</reference>
<accession>A0A6G1C4J3</accession>
<gene>
    <name evidence="2" type="ORF">E2562_006807</name>
</gene>
<feature type="region of interest" description="Disordered" evidence="1">
    <location>
        <begin position="1"/>
        <end position="21"/>
    </location>
</feature>
<evidence type="ECO:0000256" key="1">
    <source>
        <dbReference type="SAM" id="MobiDB-lite"/>
    </source>
</evidence>
<evidence type="ECO:0000313" key="3">
    <source>
        <dbReference type="Proteomes" id="UP000479710"/>
    </source>
</evidence>
<sequence length="111" mass="11021">MATRSGCQGSGGGGGVGEPTKGCHGCGVHRSNLGSTCGVGADLDDHCSPGPSLLVLEPGYPSVPGCLAPGTRVRARVLHPGTDLAPGTLVREPDHAWIGSRARDLASGISP</sequence>
<protein>
    <submittedName>
        <fullName evidence="2">Uncharacterized protein</fullName>
    </submittedName>
</protein>
<dbReference type="AlphaFoldDB" id="A0A6G1C4J3"/>
<proteinExistence type="predicted"/>